<feature type="region of interest" description="Disordered" evidence="1">
    <location>
        <begin position="159"/>
        <end position="209"/>
    </location>
</feature>
<proteinExistence type="predicted"/>
<accession>A0A7R9BW20</accession>
<protein>
    <submittedName>
        <fullName evidence="2">Uncharacterized protein</fullName>
    </submittedName>
</protein>
<feature type="compositionally biased region" description="Polar residues" evidence="1">
    <location>
        <begin position="159"/>
        <end position="174"/>
    </location>
</feature>
<reference evidence="2" key="1">
    <citation type="submission" date="2020-11" db="EMBL/GenBank/DDBJ databases">
        <authorList>
            <person name="Tran Van P."/>
        </authorList>
    </citation>
    <scope>NUCLEOTIDE SEQUENCE</scope>
</reference>
<gene>
    <name evidence="2" type="ORF">NMOB1V02_LOCUS8783</name>
</gene>
<dbReference type="EMBL" id="OA884681">
    <property type="protein sequence ID" value="CAD7281131.1"/>
    <property type="molecule type" value="Genomic_DNA"/>
</dbReference>
<evidence type="ECO:0000313" key="3">
    <source>
        <dbReference type="Proteomes" id="UP000678499"/>
    </source>
</evidence>
<evidence type="ECO:0000313" key="2">
    <source>
        <dbReference type="EMBL" id="CAD7281131.1"/>
    </source>
</evidence>
<sequence length="240" mass="26831">MEDDRKVGNKSKPEAKAIYLELISFLTHGPKFGYHPYQPSPANMGYSSTEPVPAYFKLRGLGSVQDHQMPLGFWQEFPRVVVNNENDAFYKRPHYEVLNRLRDWGFELQSFTQHFYDRKPLRGSRSEHLYYVLCRYPSTSTSASSAHQTDIQDVTVEVSANEQEDASSLNSSGPTVVPSPIMNAPEDPSSAQENIAEKPVPEVPSDGVPAKSVVSETIKPGVTFSSCNFFLGTHPSYPKP</sequence>
<dbReference type="EMBL" id="CAJPEX010002644">
    <property type="protein sequence ID" value="CAG0921283.1"/>
    <property type="molecule type" value="Genomic_DNA"/>
</dbReference>
<keyword evidence="3" id="KW-1185">Reference proteome</keyword>
<evidence type="ECO:0000256" key="1">
    <source>
        <dbReference type="SAM" id="MobiDB-lite"/>
    </source>
</evidence>
<organism evidence="2">
    <name type="scientific">Notodromas monacha</name>
    <dbReference type="NCBI Taxonomy" id="399045"/>
    <lineage>
        <taxon>Eukaryota</taxon>
        <taxon>Metazoa</taxon>
        <taxon>Ecdysozoa</taxon>
        <taxon>Arthropoda</taxon>
        <taxon>Crustacea</taxon>
        <taxon>Oligostraca</taxon>
        <taxon>Ostracoda</taxon>
        <taxon>Podocopa</taxon>
        <taxon>Podocopida</taxon>
        <taxon>Cypridocopina</taxon>
        <taxon>Cypridoidea</taxon>
        <taxon>Cyprididae</taxon>
        <taxon>Notodromas</taxon>
    </lineage>
</organism>
<name>A0A7R9BW20_9CRUS</name>
<dbReference type="Proteomes" id="UP000678499">
    <property type="component" value="Unassembled WGS sequence"/>
</dbReference>
<dbReference type="AlphaFoldDB" id="A0A7R9BW20"/>